<evidence type="ECO:0000313" key="10">
    <source>
        <dbReference type="Proteomes" id="UP001603857"/>
    </source>
</evidence>
<reference evidence="9 10" key="1">
    <citation type="submission" date="2024-08" db="EMBL/GenBank/DDBJ databases">
        <title>Insights into the chromosomal genome structure of Flemingia macrophylla.</title>
        <authorList>
            <person name="Ding Y."/>
            <person name="Zhao Y."/>
            <person name="Bi W."/>
            <person name="Wu M."/>
            <person name="Zhao G."/>
            <person name="Gong Y."/>
            <person name="Li W."/>
            <person name="Zhang P."/>
        </authorList>
    </citation>
    <scope>NUCLEOTIDE SEQUENCE [LARGE SCALE GENOMIC DNA]</scope>
    <source>
        <strain evidence="9">DYQJB</strain>
        <tissue evidence="9">Leaf</tissue>
    </source>
</reference>
<dbReference type="CDD" id="cd00167">
    <property type="entry name" value="SANT"/>
    <property type="match status" value="2"/>
</dbReference>
<feature type="domain" description="Myb-like" evidence="7">
    <location>
        <begin position="235"/>
        <end position="285"/>
    </location>
</feature>
<dbReference type="SUPFAM" id="SSF46689">
    <property type="entry name" value="Homeodomain-like"/>
    <property type="match status" value="1"/>
</dbReference>
<evidence type="ECO:0000256" key="1">
    <source>
        <dbReference type="ARBA" id="ARBA00004123"/>
    </source>
</evidence>
<evidence type="ECO:0000256" key="2">
    <source>
        <dbReference type="ARBA" id="ARBA00022737"/>
    </source>
</evidence>
<dbReference type="EMBL" id="JBGMDY010000005">
    <property type="protein sequence ID" value="KAL2333881.1"/>
    <property type="molecule type" value="Genomic_DNA"/>
</dbReference>
<proteinExistence type="predicted"/>
<evidence type="ECO:0000256" key="5">
    <source>
        <dbReference type="ARBA" id="ARBA00023242"/>
    </source>
</evidence>
<feature type="domain" description="HTH myb-type" evidence="8">
    <location>
        <begin position="239"/>
        <end position="289"/>
    </location>
</feature>
<dbReference type="PROSITE" id="PS51294">
    <property type="entry name" value="HTH_MYB"/>
    <property type="match status" value="2"/>
</dbReference>
<sequence>MEFDPSFQGSQQLQNPYLKPQPQTTFPSQNAIPIPPSFLFHPNNSFHHFQEQSMTMPTHNFASMMEGPSSAKIPTPSYDKIPTLSLSDGSLLRGSFVNAHHHLPKMLAPNRNNEKGVLHGHRHKGNVIWDFSQKMMVHASEASSIKAPSPLSNEYGSVVSEYQRDIDQRLKNLEVEKDTDKDNNIIKGQWTPEEDRCALVELVNQFGPRKWSQIAKSIGSRIGKQCRERWLNHLQPNIKKDSWTAEEDLILIKAHQEIGNKWSEIAKRLPGRSENTIKNHWNTTKRSRNCKRHKNRVSTFEASTLLHAYVKRVTAAEEASKSLEKSLSQENNKFLRCNCDQLGLLLSYDHISHAVFSGNYMPMHVNNDNVDGGNIGYGAMAKDVEVDREK</sequence>
<dbReference type="InterPro" id="IPR009057">
    <property type="entry name" value="Homeodomain-like_sf"/>
</dbReference>
<organism evidence="9 10">
    <name type="scientific">Flemingia macrophylla</name>
    <dbReference type="NCBI Taxonomy" id="520843"/>
    <lineage>
        <taxon>Eukaryota</taxon>
        <taxon>Viridiplantae</taxon>
        <taxon>Streptophyta</taxon>
        <taxon>Embryophyta</taxon>
        <taxon>Tracheophyta</taxon>
        <taxon>Spermatophyta</taxon>
        <taxon>Magnoliopsida</taxon>
        <taxon>eudicotyledons</taxon>
        <taxon>Gunneridae</taxon>
        <taxon>Pentapetalae</taxon>
        <taxon>rosids</taxon>
        <taxon>fabids</taxon>
        <taxon>Fabales</taxon>
        <taxon>Fabaceae</taxon>
        <taxon>Papilionoideae</taxon>
        <taxon>50 kb inversion clade</taxon>
        <taxon>NPAAA clade</taxon>
        <taxon>indigoferoid/millettioid clade</taxon>
        <taxon>Phaseoleae</taxon>
        <taxon>Flemingia</taxon>
    </lineage>
</organism>
<feature type="compositionally biased region" description="Polar residues" evidence="6">
    <location>
        <begin position="7"/>
        <end position="27"/>
    </location>
</feature>
<evidence type="ECO:0000256" key="4">
    <source>
        <dbReference type="ARBA" id="ARBA00023125"/>
    </source>
</evidence>
<comment type="caution">
    <text evidence="9">The sequence shown here is derived from an EMBL/GenBank/DDBJ whole genome shotgun (WGS) entry which is preliminary data.</text>
</comment>
<dbReference type="PANTHER" id="PTHR45614">
    <property type="entry name" value="MYB PROTEIN-RELATED"/>
    <property type="match status" value="1"/>
</dbReference>
<keyword evidence="10" id="KW-1185">Reference proteome</keyword>
<evidence type="ECO:0000259" key="7">
    <source>
        <dbReference type="PROSITE" id="PS50090"/>
    </source>
</evidence>
<dbReference type="PANTHER" id="PTHR45614:SF285">
    <property type="entry name" value="TRANSCRIPTION FACTOR MYB98"/>
    <property type="match status" value="1"/>
</dbReference>
<keyword evidence="5" id="KW-0539">Nucleus</keyword>
<protein>
    <submittedName>
        <fullName evidence="9">Uncharacterized protein</fullName>
    </submittedName>
</protein>
<evidence type="ECO:0000313" key="9">
    <source>
        <dbReference type="EMBL" id="KAL2333881.1"/>
    </source>
</evidence>
<dbReference type="GO" id="GO:0005634">
    <property type="term" value="C:nucleus"/>
    <property type="evidence" value="ECO:0007669"/>
    <property type="project" value="UniProtKB-SubCell"/>
</dbReference>
<dbReference type="Gene3D" id="1.10.10.60">
    <property type="entry name" value="Homeodomain-like"/>
    <property type="match status" value="2"/>
</dbReference>
<dbReference type="PROSITE" id="PS50090">
    <property type="entry name" value="MYB_LIKE"/>
    <property type="match status" value="2"/>
</dbReference>
<dbReference type="SMART" id="SM00717">
    <property type="entry name" value="SANT"/>
    <property type="match status" value="2"/>
</dbReference>
<dbReference type="AlphaFoldDB" id="A0ABD1MDL0"/>
<feature type="domain" description="HTH myb-type" evidence="8">
    <location>
        <begin position="182"/>
        <end position="238"/>
    </location>
</feature>
<dbReference type="Proteomes" id="UP001603857">
    <property type="component" value="Unassembled WGS sequence"/>
</dbReference>
<keyword evidence="3" id="KW-0805">Transcription regulation</keyword>
<dbReference type="Pfam" id="PF00249">
    <property type="entry name" value="Myb_DNA-binding"/>
    <property type="match status" value="2"/>
</dbReference>
<keyword evidence="4" id="KW-0238">DNA-binding</keyword>
<comment type="subcellular location">
    <subcellularLocation>
        <location evidence="1">Nucleus</location>
    </subcellularLocation>
</comment>
<keyword evidence="3" id="KW-0804">Transcription</keyword>
<feature type="domain" description="Myb-like" evidence="7">
    <location>
        <begin position="182"/>
        <end position="234"/>
    </location>
</feature>
<feature type="region of interest" description="Disordered" evidence="6">
    <location>
        <begin position="1"/>
        <end position="27"/>
    </location>
</feature>
<dbReference type="FunFam" id="1.10.10.60:FF:000010">
    <property type="entry name" value="Transcriptional activator Myb isoform A"/>
    <property type="match status" value="1"/>
</dbReference>
<dbReference type="GO" id="GO:0003677">
    <property type="term" value="F:DNA binding"/>
    <property type="evidence" value="ECO:0007669"/>
    <property type="project" value="UniProtKB-KW"/>
</dbReference>
<name>A0ABD1MDL0_9FABA</name>
<dbReference type="InterPro" id="IPR017930">
    <property type="entry name" value="Myb_dom"/>
</dbReference>
<dbReference type="InterPro" id="IPR050560">
    <property type="entry name" value="MYB_TF"/>
</dbReference>
<dbReference type="InterPro" id="IPR001005">
    <property type="entry name" value="SANT/Myb"/>
</dbReference>
<gene>
    <name evidence="9" type="ORF">Fmac_015094</name>
</gene>
<evidence type="ECO:0000256" key="6">
    <source>
        <dbReference type="SAM" id="MobiDB-lite"/>
    </source>
</evidence>
<evidence type="ECO:0000259" key="8">
    <source>
        <dbReference type="PROSITE" id="PS51294"/>
    </source>
</evidence>
<accession>A0ABD1MDL0</accession>
<evidence type="ECO:0000256" key="3">
    <source>
        <dbReference type="ARBA" id="ARBA00023015"/>
    </source>
</evidence>
<keyword evidence="2" id="KW-0677">Repeat</keyword>